<accession>D6TIP1</accession>
<organism evidence="2 3">
    <name type="scientific">Ktedonobacter racemifer DSM 44963</name>
    <dbReference type="NCBI Taxonomy" id="485913"/>
    <lineage>
        <taxon>Bacteria</taxon>
        <taxon>Bacillati</taxon>
        <taxon>Chloroflexota</taxon>
        <taxon>Ktedonobacteria</taxon>
        <taxon>Ktedonobacterales</taxon>
        <taxon>Ktedonobacteraceae</taxon>
        <taxon>Ktedonobacter</taxon>
    </lineage>
</organism>
<evidence type="ECO:0000313" key="2">
    <source>
        <dbReference type="EMBL" id="EFH89298.1"/>
    </source>
</evidence>
<dbReference type="SUPFAM" id="SSF50090">
    <property type="entry name" value="Electron transport accessory proteins"/>
    <property type="match status" value="1"/>
</dbReference>
<dbReference type="AlphaFoldDB" id="D6TIP1"/>
<sequence>MSSSSFEKRQTITTAIAPTVHYPLDSPPTISNEFLDNLTHVIHDVGGQPDVPVIYQDIPEEEWEMRTYITCECLGWRGVWNSEERRRCENDLGETIYFGFPYYGRWIMTAARTLISKGYITPDELNAKIDEVSKRLGVKE</sequence>
<evidence type="ECO:0000313" key="3">
    <source>
        <dbReference type="Proteomes" id="UP000004508"/>
    </source>
</evidence>
<comment type="caution">
    <text evidence="2">The sequence shown here is derived from an EMBL/GenBank/DDBJ whole genome shotgun (WGS) entry which is preliminary data.</text>
</comment>
<dbReference type="Gene3D" id="1.10.472.20">
    <property type="entry name" value="Nitrile hydratase, beta subunit"/>
    <property type="match status" value="1"/>
</dbReference>
<keyword evidence="3" id="KW-1185">Reference proteome</keyword>
<feature type="domain" description="Nitrile hydratase beta subunit-like N-terminal" evidence="1">
    <location>
        <begin position="41"/>
        <end position="132"/>
    </location>
</feature>
<dbReference type="GO" id="GO:0018760">
    <property type="term" value="F:thiocyanate hydrolase activity"/>
    <property type="evidence" value="ECO:0007669"/>
    <property type="project" value="UniProtKB-EC"/>
</dbReference>
<gene>
    <name evidence="2" type="ORF">Krac_10845</name>
</gene>
<dbReference type="RefSeq" id="WP_007905809.1">
    <property type="nucleotide sequence ID" value="NZ_ADVG01000001.1"/>
</dbReference>
<dbReference type="InterPro" id="IPR049054">
    <property type="entry name" value="CN_hydtase_beta-like_N"/>
</dbReference>
<dbReference type="STRING" id="485913.Krac_10845"/>
<dbReference type="OrthoDB" id="3478924at2"/>
<dbReference type="InterPro" id="IPR042262">
    <property type="entry name" value="CN_hydtase_beta_C"/>
</dbReference>
<dbReference type="eggNOG" id="ENOG5032V56">
    <property type="taxonomic scope" value="Bacteria"/>
</dbReference>
<protein>
    <submittedName>
        <fullName evidence="2">Thiocyanate hydrolase</fullName>
        <ecNumber evidence="2">3.5.5.8</ecNumber>
    </submittedName>
</protein>
<dbReference type="Pfam" id="PF21006">
    <property type="entry name" value="NHase_beta_N"/>
    <property type="match status" value="1"/>
</dbReference>
<dbReference type="InterPro" id="IPR008990">
    <property type="entry name" value="Elect_transpt_acc-like_dom_sf"/>
</dbReference>
<name>D6TIP1_KTERA</name>
<dbReference type="InParanoid" id="D6TIP1"/>
<proteinExistence type="predicted"/>
<dbReference type="Proteomes" id="UP000004508">
    <property type="component" value="Unassembled WGS sequence"/>
</dbReference>
<evidence type="ECO:0000259" key="1">
    <source>
        <dbReference type="Pfam" id="PF21006"/>
    </source>
</evidence>
<reference evidence="2 3" key="1">
    <citation type="journal article" date="2011" name="Stand. Genomic Sci.">
        <title>Non-contiguous finished genome sequence and contextual data of the filamentous soil bacterium Ktedonobacter racemifer type strain (SOSP1-21).</title>
        <authorList>
            <person name="Chang Y.J."/>
            <person name="Land M."/>
            <person name="Hauser L."/>
            <person name="Chertkov O."/>
            <person name="Del Rio T.G."/>
            <person name="Nolan M."/>
            <person name="Copeland A."/>
            <person name="Tice H."/>
            <person name="Cheng J.F."/>
            <person name="Lucas S."/>
            <person name="Han C."/>
            <person name="Goodwin L."/>
            <person name="Pitluck S."/>
            <person name="Ivanova N."/>
            <person name="Ovchinikova G."/>
            <person name="Pati A."/>
            <person name="Chen A."/>
            <person name="Palaniappan K."/>
            <person name="Mavromatis K."/>
            <person name="Liolios K."/>
            <person name="Brettin T."/>
            <person name="Fiebig A."/>
            <person name="Rohde M."/>
            <person name="Abt B."/>
            <person name="Goker M."/>
            <person name="Detter J.C."/>
            <person name="Woyke T."/>
            <person name="Bristow J."/>
            <person name="Eisen J.A."/>
            <person name="Markowitz V."/>
            <person name="Hugenholtz P."/>
            <person name="Kyrpides N.C."/>
            <person name="Klenk H.P."/>
            <person name="Lapidus A."/>
        </authorList>
    </citation>
    <scope>NUCLEOTIDE SEQUENCE [LARGE SCALE GENOMIC DNA]</scope>
    <source>
        <strain evidence="3">DSM 44963</strain>
    </source>
</reference>
<dbReference type="EMBL" id="ADVG01000001">
    <property type="protein sequence ID" value="EFH89298.1"/>
    <property type="molecule type" value="Genomic_DNA"/>
</dbReference>
<dbReference type="EC" id="3.5.5.8" evidence="2"/>
<keyword evidence="2" id="KW-0378">Hydrolase</keyword>